<dbReference type="EMBL" id="JAPWDV010000001">
    <property type="protein sequence ID" value="KAJ6223643.1"/>
    <property type="molecule type" value="Genomic_DNA"/>
</dbReference>
<sequence length="189" mass="21899">MFGRLGEKLMEKRFRFRYGDEQSIPVDTEISLETSPTNSPDYCPETTPPLHVLSNNELRDLRFREMVDEVSRKNSEPNLTIGKSRFSFPNLQLQSATTTTQQQQQCQSILPEQSIRSRTPPTIDPSMEPFIGVHQHHYTHHEHLTSSFRPPLRRIPTIGLDHDEGMTSCQHMLKLEGFCDNPNYFNRSL</sequence>
<gene>
    <name evidence="1" type="ORF">RDWZM_002188</name>
</gene>
<organism evidence="1 2">
    <name type="scientific">Blomia tropicalis</name>
    <name type="common">Mite</name>
    <dbReference type="NCBI Taxonomy" id="40697"/>
    <lineage>
        <taxon>Eukaryota</taxon>
        <taxon>Metazoa</taxon>
        <taxon>Ecdysozoa</taxon>
        <taxon>Arthropoda</taxon>
        <taxon>Chelicerata</taxon>
        <taxon>Arachnida</taxon>
        <taxon>Acari</taxon>
        <taxon>Acariformes</taxon>
        <taxon>Sarcoptiformes</taxon>
        <taxon>Astigmata</taxon>
        <taxon>Glycyphagoidea</taxon>
        <taxon>Echimyopodidae</taxon>
        <taxon>Blomia</taxon>
    </lineage>
</organism>
<proteinExistence type="predicted"/>
<name>A0A9Q0RPP4_BLOTA</name>
<dbReference type="OrthoDB" id="10657212at2759"/>
<comment type="caution">
    <text evidence="1">The sequence shown here is derived from an EMBL/GenBank/DDBJ whole genome shotgun (WGS) entry which is preliminary data.</text>
</comment>
<evidence type="ECO:0000313" key="1">
    <source>
        <dbReference type="EMBL" id="KAJ6223643.1"/>
    </source>
</evidence>
<reference evidence="1" key="1">
    <citation type="submission" date="2022-12" db="EMBL/GenBank/DDBJ databases">
        <title>Genome assemblies of Blomia tropicalis.</title>
        <authorList>
            <person name="Cui Y."/>
        </authorList>
    </citation>
    <scope>NUCLEOTIDE SEQUENCE</scope>
    <source>
        <tissue evidence="1">Adult mites</tissue>
    </source>
</reference>
<keyword evidence="2" id="KW-1185">Reference proteome</keyword>
<evidence type="ECO:0000313" key="2">
    <source>
        <dbReference type="Proteomes" id="UP001142055"/>
    </source>
</evidence>
<dbReference type="Proteomes" id="UP001142055">
    <property type="component" value="Chromosome 1"/>
</dbReference>
<protein>
    <submittedName>
        <fullName evidence="1">Uncharacterized protein</fullName>
    </submittedName>
</protein>
<accession>A0A9Q0RPP4</accession>
<dbReference type="AlphaFoldDB" id="A0A9Q0RPP4"/>